<reference evidence="1" key="1">
    <citation type="submission" date="2023-10" db="EMBL/GenBank/DDBJ databases">
        <title>Genome assemblies of two species of porcelain crab, Petrolisthes cinctipes and Petrolisthes manimaculis (Anomura: Porcellanidae).</title>
        <authorList>
            <person name="Angst P."/>
        </authorList>
    </citation>
    <scope>NUCLEOTIDE SEQUENCE</scope>
    <source>
        <strain evidence="1">PB745_01</strain>
        <tissue evidence="1">Gill</tissue>
    </source>
</reference>
<evidence type="ECO:0000313" key="1">
    <source>
        <dbReference type="EMBL" id="KAK3879819.1"/>
    </source>
</evidence>
<dbReference type="Proteomes" id="UP001286313">
    <property type="component" value="Unassembled WGS sequence"/>
</dbReference>
<dbReference type="GO" id="GO:0071897">
    <property type="term" value="P:DNA biosynthetic process"/>
    <property type="evidence" value="ECO:0007669"/>
    <property type="project" value="UniProtKB-ARBA"/>
</dbReference>
<dbReference type="AlphaFoldDB" id="A0AAE1KPI5"/>
<gene>
    <name evidence="2" type="ORF">Pcinc_007124</name>
    <name evidence="1" type="ORF">Pcinc_015660</name>
</gene>
<protein>
    <recommendedName>
        <fullName evidence="4">Reverse transcriptase</fullName>
    </recommendedName>
</protein>
<comment type="caution">
    <text evidence="1">The sequence shown here is derived from an EMBL/GenBank/DDBJ whole genome shotgun (WGS) entry which is preliminary data.</text>
</comment>
<proteinExistence type="predicted"/>
<dbReference type="Gene3D" id="3.30.70.270">
    <property type="match status" value="1"/>
</dbReference>
<evidence type="ECO:0008006" key="4">
    <source>
        <dbReference type="Google" id="ProtNLM"/>
    </source>
</evidence>
<evidence type="ECO:0000313" key="2">
    <source>
        <dbReference type="EMBL" id="KAK3888858.1"/>
    </source>
</evidence>
<keyword evidence="3" id="KW-1185">Reference proteome</keyword>
<evidence type="ECO:0000313" key="3">
    <source>
        <dbReference type="Proteomes" id="UP001286313"/>
    </source>
</evidence>
<dbReference type="InterPro" id="IPR043502">
    <property type="entry name" value="DNA/RNA_pol_sf"/>
</dbReference>
<dbReference type="InterPro" id="IPR043128">
    <property type="entry name" value="Rev_trsase/Diguanyl_cyclase"/>
</dbReference>
<sequence length="165" mass="18408">MSVKARTGCLVLDWSTHLDAVRSVLFKLRNHYLTVKPSKCRFGVESIRSSCLEYTGPLSDLLKKTTREPLTWSEDLLNRFENLCASNRCFKPRAGGGPSSILCSVRPSTSKPPSPHVCLCDRKARSSWNRGIDSRSGDTTKTPTSNNPCTFVTDKLRYVSALYFG</sequence>
<name>A0AAE1KPI5_PETCI</name>
<dbReference type="SUPFAM" id="SSF56672">
    <property type="entry name" value="DNA/RNA polymerases"/>
    <property type="match status" value="1"/>
</dbReference>
<accession>A0AAE1KPI5</accession>
<dbReference type="EMBL" id="JAWQEG010000526">
    <property type="protein sequence ID" value="KAK3888858.1"/>
    <property type="molecule type" value="Genomic_DNA"/>
</dbReference>
<organism evidence="1 3">
    <name type="scientific">Petrolisthes cinctipes</name>
    <name type="common">Flat porcelain crab</name>
    <dbReference type="NCBI Taxonomy" id="88211"/>
    <lineage>
        <taxon>Eukaryota</taxon>
        <taxon>Metazoa</taxon>
        <taxon>Ecdysozoa</taxon>
        <taxon>Arthropoda</taxon>
        <taxon>Crustacea</taxon>
        <taxon>Multicrustacea</taxon>
        <taxon>Malacostraca</taxon>
        <taxon>Eumalacostraca</taxon>
        <taxon>Eucarida</taxon>
        <taxon>Decapoda</taxon>
        <taxon>Pleocyemata</taxon>
        <taxon>Anomura</taxon>
        <taxon>Galatheoidea</taxon>
        <taxon>Porcellanidae</taxon>
        <taxon>Petrolisthes</taxon>
    </lineage>
</organism>
<dbReference type="EMBL" id="JAWQEG010001395">
    <property type="protein sequence ID" value="KAK3879819.1"/>
    <property type="molecule type" value="Genomic_DNA"/>
</dbReference>